<evidence type="ECO:0000313" key="6">
    <source>
        <dbReference type="EMBL" id="PFG40628.1"/>
    </source>
</evidence>
<dbReference type="Pfam" id="PF07726">
    <property type="entry name" value="AAA_3"/>
    <property type="match status" value="1"/>
</dbReference>
<sequence length="377" mass="39890">MTHPPYGQQPSAPYDQARFAPRPPAVPASPVSPAGAPGQPDGYAAPDGAATPAPEPRAAVVDSEARRRLGALRTEVGKAVVGQDAAVTGLVIGLLCGGHVLLEGVPGVAKTLLVRTLAASLAMGTKRLQFTPDLMPGDVTGSLVYDARTAEFSFREGPVFTNLLLADEINRTPPKTQASLLEAMEERQVSVDGEPRRLPDPFMVVATQNPVEYEGTYPLPEAQLDRFLLKLILPLPERRDEIEVLNRHAHDFNPRDLASAGVSAVAGPEDVAAARAEVAQVQAAPEVLGYIVDLVRATRTSPSLSLGVSPRGATALLATSRAWAWLSGRGYVTPDDVKALAHPTLRHRVQLRAEAELEGVTAETVLDGVLGSVPVPR</sequence>
<feature type="compositionally biased region" description="Low complexity" evidence="4">
    <location>
        <begin position="28"/>
        <end position="40"/>
    </location>
</feature>
<accession>A0A2A9ENY5</accession>
<dbReference type="InterPro" id="IPR050764">
    <property type="entry name" value="CbbQ/NirQ/NorQ/GpvN"/>
</dbReference>
<dbReference type="GO" id="GO:0016887">
    <property type="term" value="F:ATP hydrolysis activity"/>
    <property type="evidence" value="ECO:0007669"/>
    <property type="project" value="InterPro"/>
</dbReference>
<dbReference type="PANTHER" id="PTHR42759:SF1">
    <property type="entry name" value="MAGNESIUM-CHELATASE SUBUNIT CHLD"/>
    <property type="match status" value="1"/>
</dbReference>
<dbReference type="Proteomes" id="UP000222106">
    <property type="component" value="Unassembled WGS sequence"/>
</dbReference>
<organism evidence="6 7">
    <name type="scientific">Georgenia soli</name>
    <dbReference type="NCBI Taxonomy" id="638953"/>
    <lineage>
        <taxon>Bacteria</taxon>
        <taxon>Bacillati</taxon>
        <taxon>Actinomycetota</taxon>
        <taxon>Actinomycetes</taxon>
        <taxon>Micrococcales</taxon>
        <taxon>Bogoriellaceae</taxon>
        <taxon>Georgenia</taxon>
    </lineage>
</organism>
<evidence type="ECO:0000256" key="2">
    <source>
        <dbReference type="ARBA" id="ARBA00022840"/>
    </source>
</evidence>
<evidence type="ECO:0000256" key="4">
    <source>
        <dbReference type="SAM" id="MobiDB-lite"/>
    </source>
</evidence>
<keyword evidence="7" id="KW-1185">Reference proteome</keyword>
<dbReference type="SMART" id="SM00382">
    <property type="entry name" value="AAA"/>
    <property type="match status" value="1"/>
</dbReference>
<dbReference type="Gene3D" id="1.10.8.80">
    <property type="entry name" value="Magnesium chelatase subunit I, C-Terminal domain"/>
    <property type="match status" value="1"/>
</dbReference>
<dbReference type="PIRSF" id="PIRSF002849">
    <property type="entry name" value="AAA_ATPase_chaperone_MoxR_prd"/>
    <property type="match status" value="1"/>
</dbReference>
<keyword evidence="1" id="KW-0547">Nucleotide-binding</keyword>
<dbReference type="InterPro" id="IPR041628">
    <property type="entry name" value="ChlI/MoxR_AAA_lid"/>
</dbReference>
<protein>
    <submittedName>
        <fullName evidence="6">MoxR-like ATPase</fullName>
    </submittedName>
</protein>
<comment type="similarity">
    <text evidence="3">Belongs to the MoxR family.</text>
</comment>
<dbReference type="EMBL" id="PDJI01000004">
    <property type="protein sequence ID" value="PFG40628.1"/>
    <property type="molecule type" value="Genomic_DNA"/>
</dbReference>
<evidence type="ECO:0000313" key="7">
    <source>
        <dbReference type="Proteomes" id="UP000222106"/>
    </source>
</evidence>
<proteinExistence type="inferred from homology"/>
<dbReference type="FunFam" id="3.40.50.300:FF:000640">
    <property type="entry name" value="MoxR family ATPase"/>
    <property type="match status" value="1"/>
</dbReference>
<gene>
    <name evidence="6" type="ORF">ATJ97_3160</name>
</gene>
<evidence type="ECO:0000256" key="1">
    <source>
        <dbReference type="ARBA" id="ARBA00022741"/>
    </source>
</evidence>
<dbReference type="InterPro" id="IPR027417">
    <property type="entry name" value="P-loop_NTPase"/>
</dbReference>
<name>A0A2A9ENY5_9MICO</name>
<dbReference type="Gene3D" id="3.40.50.300">
    <property type="entry name" value="P-loop containing nucleotide triphosphate hydrolases"/>
    <property type="match status" value="1"/>
</dbReference>
<dbReference type="AlphaFoldDB" id="A0A2A9ENY5"/>
<dbReference type="InterPro" id="IPR011703">
    <property type="entry name" value="ATPase_AAA-3"/>
</dbReference>
<dbReference type="SUPFAM" id="SSF52540">
    <property type="entry name" value="P-loop containing nucleoside triphosphate hydrolases"/>
    <property type="match status" value="1"/>
</dbReference>
<evidence type="ECO:0000259" key="5">
    <source>
        <dbReference type="SMART" id="SM00382"/>
    </source>
</evidence>
<reference evidence="6 7" key="1">
    <citation type="submission" date="2017-10" db="EMBL/GenBank/DDBJ databases">
        <title>Sequencing the genomes of 1000 actinobacteria strains.</title>
        <authorList>
            <person name="Klenk H.-P."/>
        </authorList>
    </citation>
    <scope>NUCLEOTIDE SEQUENCE [LARGE SCALE GENOMIC DNA]</scope>
    <source>
        <strain evidence="6 7">DSM 21838</strain>
    </source>
</reference>
<dbReference type="Pfam" id="PF17863">
    <property type="entry name" value="AAA_lid_2"/>
    <property type="match status" value="1"/>
</dbReference>
<dbReference type="InterPro" id="IPR003593">
    <property type="entry name" value="AAA+_ATPase"/>
</dbReference>
<feature type="domain" description="AAA+ ATPase" evidence="5">
    <location>
        <begin position="96"/>
        <end position="237"/>
    </location>
</feature>
<evidence type="ECO:0000256" key="3">
    <source>
        <dbReference type="ARBA" id="ARBA00061607"/>
    </source>
</evidence>
<dbReference type="GO" id="GO:0005524">
    <property type="term" value="F:ATP binding"/>
    <property type="evidence" value="ECO:0007669"/>
    <property type="project" value="UniProtKB-KW"/>
</dbReference>
<dbReference type="CDD" id="cd00009">
    <property type="entry name" value="AAA"/>
    <property type="match status" value="1"/>
</dbReference>
<dbReference type="RefSeq" id="WP_342746910.1">
    <property type="nucleotide sequence ID" value="NZ_PDJI01000004.1"/>
</dbReference>
<dbReference type="PANTHER" id="PTHR42759">
    <property type="entry name" value="MOXR FAMILY PROTEIN"/>
    <property type="match status" value="1"/>
</dbReference>
<comment type="caution">
    <text evidence="6">The sequence shown here is derived from an EMBL/GenBank/DDBJ whole genome shotgun (WGS) entry which is preliminary data.</text>
</comment>
<feature type="region of interest" description="Disordered" evidence="4">
    <location>
        <begin position="1"/>
        <end position="61"/>
    </location>
</feature>
<keyword evidence="2" id="KW-0067">ATP-binding</keyword>